<comment type="subcellular location">
    <subcellularLocation>
        <location evidence="3">Cytoplasm</location>
    </subcellularLocation>
</comment>
<dbReference type="AlphaFoldDB" id="A7HPU9"/>
<evidence type="ECO:0000256" key="1">
    <source>
        <dbReference type="ARBA" id="ARBA00022679"/>
    </source>
</evidence>
<dbReference type="InterPro" id="IPR050201">
    <property type="entry name" value="Bacterial_glucokinase"/>
</dbReference>
<evidence type="ECO:0000256" key="2">
    <source>
        <dbReference type="ARBA" id="ARBA00022777"/>
    </source>
</evidence>
<evidence type="ECO:0000313" key="5">
    <source>
        <dbReference type="EMBL" id="ABS61932.1"/>
    </source>
</evidence>
<dbReference type="GO" id="GO:0005536">
    <property type="term" value="F:D-glucose binding"/>
    <property type="evidence" value="ECO:0007669"/>
    <property type="project" value="InterPro"/>
</dbReference>
<dbReference type="HOGENOM" id="CLU_042582_1_0_5"/>
<dbReference type="PANTHER" id="PTHR47690:SF1">
    <property type="entry name" value="GLUCOKINASE"/>
    <property type="match status" value="1"/>
</dbReference>
<keyword evidence="3" id="KW-0547">Nucleotide-binding</keyword>
<dbReference type="InterPro" id="IPR043129">
    <property type="entry name" value="ATPase_NBD"/>
</dbReference>
<evidence type="ECO:0000256" key="4">
    <source>
        <dbReference type="RuleBase" id="RU004046"/>
    </source>
</evidence>
<name>A7HPU9_PARL1</name>
<dbReference type="InterPro" id="IPR003836">
    <property type="entry name" value="Glucokinase"/>
</dbReference>
<keyword evidence="3" id="KW-0324">Glycolysis</keyword>
<dbReference type="Gene3D" id="3.40.367.20">
    <property type="match status" value="1"/>
</dbReference>
<dbReference type="EC" id="2.7.1.2" evidence="3"/>
<protein>
    <recommendedName>
        <fullName evidence="3">Glucokinase</fullName>
        <ecNumber evidence="3">2.7.1.2</ecNumber>
    </recommendedName>
    <alternativeName>
        <fullName evidence="3">Glucose kinase</fullName>
    </alternativeName>
</protein>
<accession>A7HPU9</accession>
<keyword evidence="3" id="KW-0963">Cytoplasm</keyword>
<keyword evidence="6" id="KW-1185">Reference proteome</keyword>
<gene>
    <name evidence="3" type="primary">glk</name>
    <name evidence="5" type="ordered locus">Plav_0309</name>
</gene>
<organism evidence="5 6">
    <name type="scientific">Parvibaculum lavamentivorans (strain DS-1 / DSM 13023 / NCIMB 13966)</name>
    <dbReference type="NCBI Taxonomy" id="402881"/>
    <lineage>
        <taxon>Bacteria</taxon>
        <taxon>Pseudomonadati</taxon>
        <taxon>Pseudomonadota</taxon>
        <taxon>Alphaproteobacteria</taxon>
        <taxon>Hyphomicrobiales</taxon>
        <taxon>Parvibaculaceae</taxon>
        <taxon>Parvibaculum</taxon>
    </lineage>
</organism>
<dbReference type="GO" id="GO:0004340">
    <property type="term" value="F:glucokinase activity"/>
    <property type="evidence" value="ECO:0007669"/>
    <property type="project" value="UniProtKB-UniRule"/>
</dbReference>
<dbReference type="STRING" id="402881.Plav_0309"/>
<sequence>MSLAGEASLLVADIGGTNARFALAASRNGRIEVSPPIIFQTADYASLELALSRFLEEAGRPLIGGVAACAAGPVQGTGAAAHIAMTNCPWDVTAATLTRVTDIKHPRLMNDFAALALSIPALTGPDLHAVGPARDAVAGAPVGILGAGTGLGVSTLVFDGGRDIVVAGEGGHVDLAASNVREAAVLAHLQSIYGHVSVERVLSGPGLVALYTALAALSGEEATPAPSPVEVAARARAGTCVLAEEAVRLFCGWLGAVAGDLALTVGARGGIYIGGGIVPGWLAAGPGLFDEALFRARFEAKGRFDAYLSDIPVFVIRRADAALLGLARAARAPL</sequence>
<dbReference type="EMBL" id="CP000774">
    <property type="protein sequence ID" value="ABS61932.1"/>
    <property type="molecule type" value="Genomic_DNA"/>
</dbReference>
<dbReference type="CDD" id="cd24008">
    <property type="entry name" value="ASKHA_NBD_GLK"/>
    <property type="match status" value="1"/>
</dbReference>
<keyword evidence="3" id="KW-0067">ATP-binding</keyword>
<dbReference type="GO" id="GO:0006096">
    <property type="term" value="P:glycolytic process"/>
    <property type="evidence" value="ECO:0007669"/>
    <property type="project" value="UniProtKB-UniRule"/>
</dbReference>
<reference evidence="5 6" key="1">
    <citation type="journal article" date="2011" name="Stand. Genomic Sci.">
        <title>Complete genome sequence of Parvibaculum lavamentivorans type strain (DS-1(T)).</title>
        <authorList>
            <person name="Schleheck D."/>
            <person name="Weiss M."/>
            <person name="Pitluck S."/>
            <person name="Bruce D."/>
            <person name="Land M.L."/>
            <person name="Han S."/>
            <person name="Saunders E."/>
            <person name="Tapia R."/>
            <person name="Detter C."/>
            <person name="Brettin T."/>
            <person name="Han J."/>
            <person name="Woyke T."/>
            <person name="Goodwin L."/>
            <person name="Pennacchio L."/>
            <person name="Nolan M."/>
            <person name="Cook A.M."/>
            <person name="Kjelleberg S."/>
            <person name="Thomas T."/>
        </authorList>
    </citation>
    <scope>NUCLEOTIDE SEQUENCE [LARGE SCALE GENOMIC DNA]</scope>
    <source>
        <strain evidence="6">DS-1 / DSM 13023 / NCIMB 13966</strain>
    </source>
</reference>
<dbReference type="GO" id="GO:0005524">
    <property type="term" value="F:ATP binding"/>
    <property type="evidence" value="ECO:0007669"/>
    <property type="project" value="UniProtKB-UniRule"/>
</dbReference>
<dbReference type="KEGG" id="pla:Plav_0309"/>
<evidence type="ECO:0000313" key="6">
    <source>
        <dbReference type="Proteomes" id="UP000006377"/>
    </source>
</evidence>
<keyword evidence="1 3" id="KW-0808">Transferase</keyword>
<dbReference type="SUPFAM" id="SSF53067">
    <property type="entry name" value="Actin-like ATPase domain"/>
    <property type="match status" value="1"/>
</dbReference>
<keyword evidence="2 3" id="KW-0418">Kinase</keyword>
<evidence type="ECO:0000256" key="3">
    <source>
        <dbReference type="HAMAP-Rule" id="MF_00524"/>
    </source>
</evidence>
<dbReference type="HAMAP" id="MF_00524">
    <property type="entry name" value="Glucokinase"/>
    <property type="match status" value="1"/>
</dbReference>
<dbReference type="Proteomes" id="UP000006377">
    <property type="component" value="Chromosome"/>
</dbReference>
<dbReference type="Gene3D" id="3.30.420.40">
    <property type="match status" value="1"/>
</dbReference>
<dbReference type="Pfam" id="PF02685">
    <property type="entry name" value="Glucokinase"/>
    <property type="match status" value="1"/>
</dbReference>
<comment type="catalytic activity">
    <reaction evidence="3">
        <text>D-glucose + ATP = D-glucose 6-phosphate + ADP + H(+)</text>
        <dbReference type="Rhea" id="RHEA:17825"/>
        <dbReference type="ChEBI" id="CHEBI:4167"/>
        <dbReference type="ChEBI" id="CHEBI:15378"/>
        <dbReference type="ChEBI" id="CHEBI:30616"/>
        <dbReference type="ChEBI" id="CHEBI:61548"/>
        <dbReference type="ChEBI" id="CHEBI:456216"/>
        <dbReference type="EC" id="2.7.1.2"/>
    </reaction>
</comment>
<dbReference type="PANTHER" id="PTHR47690">
    <property type="entry name" value="GLUCOKINASE"/>
    <property type="match status" value="1"/>
</dbReference>
<dbReference type="eggNOG" id="COG0837">
    <property type="taxonomic scope" value="Bacteria"/>
</dbReference>
<comment type="similarity">
    <text evidence="3 4">Belongs to the bacterial glucokinase family.</text>
</comment>
<feature type="binding site" evidence="3">
    <location>
        <begin position="12"/>
        <end position="17"/>
    </location>
    <ligand>
        <name>ATP</name>
        <dbReference type="ChEBI" id="CHEBI:30616"/>
    </ligand>
</feature>
<dbReference type="GO" id="GO:0005829">
    <property type="term" value="C:cytosol"/>
    <property type="evidence" value="ECO:0007669"/>
    <property type="project" value="TreeGrafter"/>
</dbReference>
<dbReference type="NCBIfam" id="TIGR00749">
    <property type="entry name" value="glk"/>
    <property type="match status" value="1"/>
</dbReference>
<proteinExistence type="inferred from homology"/>